<evidence type="ECO:0000313" key="3">
    <source>
        <dbReference type="Proteomes" id="UP000824262"/>
    </source>
</evidence>
<sequence length="156" mass="16909">MKKKLSILLLCAIALCLTAACGSDAAEPAFDEVESAIDSAVDTSSMTEADSSYLKGMFGLEEGDYEVCRVLITGVGTTIDEIGLFKGADAAQAEELKTAVTDYLQLRLNSWMPEYLPDEFPKLQNARLYEQGTYVFYAILSDEGRDAALEAFGGCF</sequence>
<dbReference type="AlphaFoldDB" id="A0A9D0ZBT4"/>
<dbReference type="InterPro" id="IPR025648">
    <property type="entry name" value="DUF4358"/>
</dbReference>
<accession>A0A9D0ZBT4</accession>
<proteinExistence type="predicted"/>
<dbReference type="PROSITE" id="PS51257">
    <property type="entry name" value="PROKAR_LIPOPROTEIN"/>
    <property type="match status" value="1"/>
</dbReference>
<evidence type="ECO:0000256" key="1">
    <source>
        <dbReference type="SAM" id="SignalP"/>
    </source>
</evidence>
<dbReference type="Proteomes" id="UP000824262">
    <property type="component" value="Unassembled WGS sequence"/>
</dbReference>
<evidence type="ECO:0000313" key="2">
    <source>
        <dbReference type="EMBL" id="HIQ77757.1"/>
    </source>
</evidence>
<dbReference type="EMBL" id="DVGA01000011">
    <property type="protein sequence ID" value="HIQ77757.1"/>
    <property type="molecule type" value="Genomic_DNA"/>
</dbReference>
<keyword evidence="1" id="KW-0732">Signal</keyword>
<reference evidence="2" key="2">
    <citation type="journal article" date="2021" name="PeerJ">
        <title>Extensive microbial diversity within the chicken gut microbiome revealed by metagenomics and culture.</title>
        <authorList>
            <person name="Gilroy R."/>
            <person name="Ravi A."/>
            <person name="Getino M."/>
            <person name="Pursley I."/>
            <person name="Horton D.L."/>
            <person name="Alikhan N.F."/>
            <person name="Baker D."/>
            <person name="Gharbi K."/>
            <person name="Hall N."/>
            <person name="Watson M."/>
            <person name="Adriaenssens E.M."/>
            <person name="Foster-Nyarko E."/>
            <person name="Jarju S."/>
            <person name="Secka A."/>
            <person name="Antonio M."/>
            <person name="Oren A."/>
            <person name="Chaudhuri R.R."/>
            <person name="La Ragione R."/>
            <person name="Hildebrand F."/>
            <person name="Pallen M.J."/>
        </authorList>
    </citation>
    <scope>NUCLEOTIDE SEQUENCE</scope>
    <source>
        <strain evidence="2">ChiBcolR7-354</strain>
    </source>
</reference>
<reference evidence="2" key="1">
    <citation type="submission" date="2020-10" db="EMBL/GenBank/DDBJ databases">
        <authorList>
            <person name="Gilroy R."/>
        </authorList>
    </citation>
    <scope>NUCLEOTIDE SEQUENCE</scope>
    <source>
        <strain evidence="2">ChiBcolR7-354</strain>
    </source>
</reference>
<feature type="signal peptide" evidence="1">
    <location>
        <begin position="1"/>
        <end position="25"/>
    </location>
</feature>
<feature type="chain" id="PRO_5039290521" evidence="1">
    <location>
        <begin position="26"/>
        <end position="156"/>
    </location>
</feature>
<name>A0A9D0ZBT4_9FIRM</name>
<dbReference type="Pfam" id="PF14270">
    <property type="entry name" value="DUF4358"/>
    <property type="match status" value="1"/>
</dbReference>
<comment type="caution">
    <text evidence="2">The sequence shown here is derived from an EMBL/GenBank/DDBJ whole genome shotgun (WGS) entry which is preliminary data.</text>
</comment>
<organism evidence="2 3">
    <name type="scientific">Candidatus Scatomorpha intestinavium</name>
    <dbReference type="NCBI Taxonomy" id="2840922"/>
    <lineage>
        <taxon>Bacteria</taxon>
        <taxon>Bacillati</taxon>
        <taxon>Bacillota</taxon>
        <taxon>Clostridia</taxon>
        <taxon>Eubacteriales</taxon>
        <taxon>Candidatus Scatomorpha</taxon>
    </lineage>
</organism>
<gene>
    <name evidence="2" type="ORF">IAB77_00690</name>
</gene>
<protein>
    <submittedName>
        <fullName evidence="2">DUF4358 domain-containing protein</fullName>
    </submittedName>
</protein>